<reference evidence="1 2" key="1">
    <citation type="submission" date="2023-07" db="EMBL/GenBank/DDBJ databases">
        <title>Genomic Encyclopedia of Type Strains, Phase IV (KMG-IV): sequencing the most valuable type-strain genomes for metagenomic binning, comparative biology and taxonomic classification.</title>
        <authorList>
            <person name="Goeker M."/>
        </authorList>
    </citation>
    <scope>NUCLEOTIDE SEQUENCE [LARGE SCALE GENOMIC DNA]</scope>
    <source>
        <strain evidence="1 2">B6-8</strain>
    </source>
</reference>
<evidence type="ECO:0000313" key="2">
    <source>
        <dbReference type="Proteomes" id="UP001241603"/>
    </source>
</evidence>
<sequence length="101" mass="10945">MWRELVVYSALFGAAAALGLSLLLPANSTTPSADMVEQLVQSTLDQSASDIEVSRCETVGDADGVRCEVIWDSHRYGELVIRSLLLEKAAGGWRITESHPI</sequence>
<comment type="caution">
    <text evidence="1">The sequence shown here is derived from an EMBL/GenBank/DDBJ whole genome shotgun (WGS) entry which is preliminary data.</text>
</comment>
<organism evidence="1 2">
    <name type="scientific">Kaistia dalseonensis</name>
    <dbReference type="NCBI Taxonomy" id="410840"/>
    <lineage>
        <taxon>Bacteria</taxon>
        <taxon>Pseudomonadati</taxon>
        <taxon>Pseudomonadota</taxon>
        <taxon>Alphaproteobacteria</taxon>
        <taxon>Hyphomicrobiales</taxon>
        <taxon>Kaistiaceae</taxon>
        <taxon>Kaistia</taxon>
    </lineage>
</organism>
<name>A0ABU0H175_9HYPH</name>
<dbReference type="Proteomes" id="UP001241603">
    <property type="component" value="Unassembled WGS sequence"/>
</dbReference>
<dbReference type="EMBL" id="JAUSVO010000001">
    <property type="protein sequence ID" value="MDQ0435658.1"/>
    <property type="molecule type" value="Genomic_DNA"/>
</dbReference>
<accession>A0ABU0H175</accession>
<keyword evidence="2" id="KW-1185">Reference proteome</keyword>
<protein>
    <recommendedName>
        <fullName evidence="3">DUF4333 domain-containing protein</fullName>
    </recommendedName>
</protein>
<evidence type="ECO:0008006" key="3">
    <source>
        <dbReference type="Google" id="ProtNLM"/>
    </source>
</evidence>
<dbReference type="RefSeq" id="WP_266346632.1">
    <property type="nucleotide sequence ID" value="NZ_JAPKNG010000001.1"/>
</dbReference>
<evidence type="ECO:0000313" key="1">
    <source>
        <dbReference type="EMBL" id="MDQ0435658.1"/>
    </source>
</evidence>
<proteinExistence type="predicted"/>
<gene>
    <name evidence="1" type="ORF">QO014_000028</name>
</gene>